<gene>
    <name evidence="1" type="ORF">METZ01_LOCUS327203</name>
</gene>
<feature type="non-terminal residue" evidence="1">
    <location>
        <position position="293"/>
    </location>
</feature>
<dbReference type="InterPro" id="IPR013785">
    <property type="entry name" value="Aldolase_TIM"/>
</dbReference>
<dbReference type="PANTHER" id="PTHR43202">
    <property type="entry name" value="NICOTINATE-NUCLEOTIDE PYROPHOSPHORYLASE"/>
    <property type="match status" value="1"/>
</dbReference>
<dbReference type="GO" id="GO:0009435">
    <property type="term" value="P:NAD+ biosynthetic process"/>
    <property type="evidence" value="ECO:0007669"/>
    <property type="project" value="InterPro"/>
</dbReference>
<dbReference type="SUPFAM" id="SSF54675">
    <property type="entry name" value="Nicotinate/Quinolinate PRTase N-terminal domain-like"/>
    <property type="match status" value="1"/>
</dbReference>
<dbReference type="InterPro" id="IPR036068">
    <property type="entry name" value="Nicotinate_pribotase-like_C"/>
</dbReference>
<dbReference type="Gene3D" id="3.90.1170.20">
    <property type="entry name" value="Quinolinate phosphoribosyl transferase, N-terminal domain"/>
    <property type="match status" value="1"/>
</dbReference>
<name>A0A382PLT7_9ZZZZ</name>
<dbReference type="AlphaFoldDB" id="A0A382PLT7"/>
<proteinExistence type="predicted"/>
<organism evidence="1">
    <name type="scientific">marine metagenome</name>
    <dbReference type="NCBI Taxonomy" id="408172"/>
    <lineage>
        <taxon>unclassified sequences</taxon>
        <taxon>metagenomes</taxon>
        <taxon>ecological metagenomes</taxon>
    </lineage>
</organism>
<protein>
    <recommendedName>
        <fullName evidence="2">Nicotinate phosphoribosyltransferase</fullName>
    </recommendedName>
</protein>
<reference evidence="1" key="1">
    <citation type="submission" date="2018-05" db="EMBL/GenBank/DDBJ databases">
        <authorList>
            <person name="Lanie J.A."/>
            <person name="Ng W.-L."/>
            <person name="Kazmierczak K.M."/>
            <person name="Andrzejewski T.M."/>
            <person name="Davidsen T.M."/>
            <person name="Wayne K.J."/>
            <person name="Tettelin H."/>
            <person name="Glass J.I."/>
            <person name="Rusch D."/>
            <person name="Podicherti R."/>
            <person name="Tsui H.-C.T."/>
            <person name="Winkler M.E."/>
        </authorList>
    </citation>
    <scope>NUCLEOTIDE SEQUENCE</scope>
</reference>
<dbReference type="GO" id="GO:0016763">
    <property type="term" value="F:pentosyltransferase activity"/>
    <property type="evidence" value="ECO:0007669"/>
    <property type="project" value="InterPro"/>
</dbReference>
<accession>A0A382PLT7</accession>
<dbReference type="InterPro" id="IPR053190">
    <property type="entry name" value="NAPRTase-like"/>
</dbReference>
<evidence type="ECO:0008006" key="2">
    <source>
        <dbReference type="Google" id="ProtNLM"/>
    </source>
</evidence>
<dbReference type="InterPro" id="IPR037128">
    <property type="entry name" value="Quinolinate_PRibosylTase_N_sf"/>
</dbReference>
<dbReference type="EMBL" id="UINC01108333">
    <property type="protein sequence ID" value="SVC74349.1"/>
    <property type="molecule type" value="Genomic_DNA"/>
</dbReference>
<dbReference type="PANTHER" id="PTHR43202:SF1">
    <property type="entry name" value="NICOTINATE PHOSPHORIBOSYLTRANSFERASE"/>
    <property type="match status" value="1"/>
</dbReference>
<dbReference type="SUPFAM" id="SSF51690">
    <property type="entry name" value="Nicotinate/Quinolinate PRTase C-terminal domain-like"/>
    <property type="match status" value="1"/>
</dbReference>
<evidence type="ECO:0000313" key="1">
    <source>
        <dbReference type="EMBL" id="SVC74349.1"/>
    </source>
</evidence>
<feature type="non-terminal residue" evidence="1">
    <location>
        <position position="1"/>
    </location>
</feature>
<sequence length="293" mass="32516">VNSSQQAPLAITIPTEVFDLPVHEIRRGYRSDVYFWRAKRALEASNRHRTATMQVFQKQHAVVCGIEEALAILTVGVGHYQDASRAFALFDRHIEQKRRIRALYRGDPEQLRQALDERKRIETALDDEWVSEPDCVRVYSLRDGDMADPRETVLLIEGPLSEFVHLETLYLGVLARRTRIATNVAEVARAADGKPVFFFPARFDHWAVQGGDGYAASIGGATAVSTDAQGEWWGMKGGGTIPHCLIAACDGNTVEATRAFADAFPETPLVALVDFQNDCVQTSLEVAKAMGDR</sequence>
<dbReference type="Gene3D" id="3.20.20.70">
    <property type="entry name" value="Aldolase class I"/>
    <property type="match status" value="1"/>
</dbReference>